<dbReference type="SMART" id="SM00267">
    <property type="entry name" value="GGDEF"/>
    <property type="match status" value="1"/>
</dbReference>
<feature type="domain" description="GGDEF" evidence="3">
    <location>
        <begin position="251"/>
        <end position="382"/>
    </location>
</feature>
<dbReference type="GO" id="GO:1902201">
    <property type="term" value="P:negative regulation of bacterial-type flagellum-dependent cell motility"/>
    <property type="evidence" value="ECO:0007669"/>
    <property type="project" value="TreeGrafter"/>
</dbReference>
<dbReference type="GO" id="GO:0005886">
    <property type="term" value="C:plasma membrane"/>
    <property type="evidence" value="ECO:0007669"/>
    <property type="project" value="TreeGrafter"/>
</dbReference>
<dbReference type="Proteomes" id="UP000494249">
    <property type="component" value="Unassembled WGS sequence"/>
</dbReference>
<dbReference type="InterPro" id="IPR029787">
    <property type="entry name" value="Nucleotide_cyclase"/>
</dbReference>
<feature type="transmembrane region" description="Helical" evidence="2">
    <location>
        <begin position="118"/>
        <end position="137"/>
    </location>
</feature>
<evidence type="ECO:0000256" key="1">
    <source>
        <dbReference type="ARBA" id="ARBA00012528"/>
    </source>
</evidence>
<evidence type="ECO:0000313" key="4">
    <source>
        <dbReference type="EMBL" id="CAB3646070.1"/>
    </source>
</evidence>
<dbReference type="GO" id="GO:0043709">
    <property type="term" value="P:cell adhesion involved in single-species biofilm formation"/>
    <property type="evidence" value="ECO:0007669"/>
    <property type="project" value="TreeGrafter"/>
</dbReference>
<feature type="transmembrane region" description="Helical" evidence="2">
    <location>
        <begin position="188"/>
        <end position="209"/>
    </location>
</feature>
<keyword evidence="2" id="KW-0812">Transmembrane</keyword>
<evidence type="ECO:0000256" key="2">
    <source>
        <dbReference type="SAM" id="Phobius"/>
    </source>
</evidence>
<dbReference type="SUPFAM" id="SSF55073">
    <property type="entry name" value="Nucleotide cyclase"/>
    <property type="match status" value="1"/>
</dbReference>
<evidence type="ECO:0000313" key="5">
    <source>
        <dbReference type="Proteomes" id="UP000494249"/>
    </source>
</evidence>
<dbReference type="PANTHER" id="PTHR45138">
    <property type="entry name" value="REGULATORY COMPONENTS OF SENSORY TRANSDUCTION SYSTEM"/>
    <property type="match status" value="1"/>
</dbReference>
<name>A0A6J4ZXL0_9BURK</name>
<feature type="transmembrane region" description="Helical" evidence="2">
    <location>
        <begin position="61"/>
        <end position="83"/>
    </location>
</feature>
<dbReference type="EMBL" id="CADIKB010000002">
    <property type="protein sequence ID" value="CAB3646070.1"/>
    <property type="molecule type" value="Genomic_DNA"/>
</dbReference>
<dbReference type="InterPro" id="IPR050469">
    <property type="entry name" value="Diguanylate_Cyclase"/>
</dbReference>
<dbReference type="Gene3D" id="3.30.70.270">
    <property type="match status" value="1"/>
</dbReference>
<dbReference type="AlphaFoldDB" id="A0A6J4ZXL0"/>
<protein>
    <recommendedName>
        <fullName evidence="1">diguanylate cyclase</fullName>
        <ecNumber evidence="1">2.7.7.65</ecNumber>
    </recommendedName>
</protein>
<dbReference type="InterPro" id="IPR000160">
    <property type="entry name" value="GGDEF_dom"/>
</dbReference>
<dbReference type="Pfam" id="PF00990">
    <property type="entry name" value="GGDEF"/>
    <property type="match status" value="1"/>
</dbReference>
<reference evidence="4 5" key="1">
    <citation type="submission" date="2020-04" db="EMBL/GenBank/DDBJ databases">
        <authorList>
            <person name="De Canck E."/>
        </authorList>
    </citation>
    <scope>NUCLEOTIDE SEQUENCE [LARGE SCALE GENOMIC DNA]</scope>
    <source>
        <strain evidence="4 5">LMG 22037</strain>
    </source>
</reference>
<dbReference type="GO" id="GO:0052621">
    <property type="term" value="F:diguanylate cyclase activity"/>
    <property type="evidence" value="ECO:0007669"/>
    <property type="project" value="UniProtKB-EC"/>
</dbReference>
<dbReference type="CDD" id="cd01949">
    <property type="entry name" value="GGDEF"/>
    <property type="match status" value="1"/>
</dbReference>
<evidence type="ECO:0000259" key="3">
    <source>
        <dbReference type="PROSITE" id="PS50887"/>
    </source>
</evidence>
<feature type="transmembrane region" description="Helical" evidence="2">
    <location>
        <begin position="37"/>
        <end position="55"/>
    </location>
</feature>
<keyword evidence="2" id="KW-1133">Transmembrane helix</keyword>
<dbReference type="PROSITE" id="PS50887">
    <property type="entry name" value="GGDEF"/>
    <property type="match status" value="1"/>
</dbReference>
<feature type="transmembrane region" description="Helical" evidence="2">
    <location>
        <begin position="149"/>
        <end position="168"/>
    </location>
</feature>
<gene>
    <name evidence="4" type="ORF">LMG22037_00599</name>
</gene>
<dbReference type="InterPro" id="IPR043128">
    <property type="entry name" value="Rev_trsase/Diguanyl_cyclase"/>
</dbReference>
<feature type="transmembrane region" description="Helical" evidence="2">
    <location>
        <begin position="6"/>
        <end position="25"/>
    </location>
</feature>
<sequence length="397" mass="42143">MSSSAALLATVFVSCLSSAAVLGYLARYEVAGLRRWLAAHCLFAAASGVLFVTQARPSSGVLLASCLFVLAGASLMLQGCRAFVGKRAAPAAEHLAWGAAAFTLVYWTWISPDINSRAAVMSFVLAYSRIAVGWIIWSSRVGGRPQYGHWLVLCAALIGGVVYFARGMLNAFFADPSMQWPTHVAPDFGFLGISILSLPVLSIGLVMLANDRLMQQVENLATFDDLTGALVRRAFIARGEALSRVARNAGGELSVAIIDIDDFKAINDRHGHAAGDRVLAEFGGEVQRHMRPGDVFGRLGGEEFAILFPQTSMAEAAQRIANVLAAVRCPVPGATGKLAFAFSAGINDCARAESLGEALAGADEMLYRAKRAGKCRIELAQRERAGNSSADMAQSAL</sequence>
<dbReference type="NCBIfam" id="TIGR00254">
    <property type="entry name" value="GGDEF"/>
    <property type="match status" value="1"/>
</dbReference>
<proteinExistence type="predicted"/>
<accession>A0A6J4ZXL0</accession>
<keyword evidence="2" id="KW-0472">Membrane</keyword>
<dbReference type="RefSeq" id="WP_028362751.1">
    <property type="nucleotide sequence ID" value="NZ_CADFGL010000003.1"/>
</dbReference>
<dbReference type="EC" id="2.7.7.65" evidence="1"/>
<organism evidence="4 5">
    <name type="scientific">Paraburkholderia phenoliruptrix</name>
    <dbReference type="NCBI Taxonomy" id="252970"/>
    <lineage>
        <taxon>Bacteria</taxon>
        <taxon>Pseudomonadati</taxon>
        <taxon>Pseudomonadota</taxon>
        <taxon>Betaproteobacteria</taxon>
        <taxon>Burkholderiales</taxon>
        <taxon>Burkholderiaceae</taxon>
        <taxon>Paraburkholderia</taxon>
    </lineage>
</organism>
<feature type="transmembrane region" description="Helical" evidence="2">
    <location>
        <begin position="95"/>
        <end position="112"/>
    </location>
</feature>
<dbReference type="PANTHER" id="PTHR45138:SF24">
    <property type="entry name" value="DIGUANYLATE CYCLASE DGCC-RELATED"/>
    <property type="match status" value="1"/>
</dbReference>